<accession>A0A250IVF7</accession>
<evidence type="ECO:0000256" key="3">
    <source>
        <dbReference type="ARBA" id="ARBA00022801"/>
    </source>
</evidence>
<dbReference type="AlphaFoldDB" id="A0A250IVF7"/>
<evidence type="ECO:0000256" key="1">
    <source>
        <dbReference type="ARBA" id="ARBA00022670"/>
    </source>
</evidence>
<dbReference type="Pfam" id="PF14464">
    <property type="entry name" value="Prok-JAB"/>
    <property type="match status" value="1"/>
</dbReference>
<evidence type="ECO:0000256" key="5">
    <source>
        <dbReference type="ARBA" id="ARBA00023049"/>
    </source>
</evidence>
<keyword evidence="1" id="KW-0645">Protease</keyword>
<protein>
    <recommendedName>
        <fullName evidence="6">JAB domain-containing protein</fullName>
    </recommendedName>
</protein>
<keyword evidence="2" id="KW-0479">Metal-binding</keyword>
<evidence type="ECO:0000256" key="4">
    <source>
        <dbReference type="ARBA" id="ARBA00022833"/>
    </source>
</evidence>
<dbReference type="GO" id="GO:0008237">
    <property type="term" value="F:metallopeptidase activity"/>
    <property type="evidence" value="ECO:0007669"/>
    <property type="project" value="UniProtKB-KW"/>
</dbReference>
<dbReference type="GO" id="GO:0006508">
    <property type="term" value="P:proteolysis"/>
    <property type="evidence" value="ECO:0007669"/>
    <property type="project" value="UniProtKB-KW"/>
</dbReference>
<evidence type="ECO:0000313" key="8">
    <source>
        <dbReference type="Proteomes" id="UP000217257"/>
    </source>
</evidence>
<gene>
    <name evidence="7" type="ORF">CYFUS_000655</name>
</gene>
<keyword evidence="4" id="KW-0862">Zinc</keyword>
<dbReference type="InterPro" id="IPR028090">
    <property type="entry name" value="JAB_dom_prok"/>
</dbReference>
<dbReference type="RefSeq" id="WP_198316442.1">
    <property type="nucleotide sequence ID" value="NZ_CP022098.1"/>
</dbReference>
<dbReference type="KEGG" id="cfus:CYFUS_000655"/>
<evidence type="ECO:0000256" key="2">
    <source>
        <dbReference type="ARBA" id="ARBA00022723"/>
    </source>
</evidence>
<keyword evidence="3" id="KW-0378">Hydrolase</keyword>
<evidence type="ECO:0000259" key="6">
    <source>
        <dbReference type="Pfam" id="PF14464"/>
    </source>
</evidence>
<dbReference type="Gene3D" id="3.40.140.10">
    <property type="entry name" value="Cytidine Deaminase, domain 2"/>
    <property type="match status" value="1"/>
</dbReference>
<name>A0A250IVF7_9BACT</name>
<dbReference type="EMBL" id="CP022098">
    <property type="protein sequence ID" value="ATB35243.1"/>
    <property type="molecule type" value="Genomic_DNA"/>
</dbReference>
<dbReference type="Proteomes" id="UP000217257">
    <property type="component" value="Chromosome"/>
</dbReference>
<sequence length="147" mass="17331">MKLSVDVFQRLHSFRQVGARQPEAGGILLGRYIVDSEAVVVDEVSSPMPGDRRTRFSFFRHQRAHQWLIEQRWKESEGTCHYLGEWHTHPEATPTPSLVDLSEWRRRLAEDRFEAEFLLFVIVGTQQVRMWEGRRRSGVILPLEEMR</sequence>
<dbReference type="GO" id="GO:0046872">
    <property type="term" value="F:metal ion binding"/>
    <property type="evidence" value="ECO:0007669"/>
    <property type="project" value="UniProtKB-KW"/>
</dbReference>
<reference evidence="7 8" key="1">
    <citation type="submission" date="2017-06" db="EMBL/GenBank/DDBJ databases">
        <title>Sequencing and comparative analysis of myxobacterial genomes.</title>
        <authorList>
            <person name="Rupp O."/>
            <person name="Goesmann A."/>
            <person name="Sogaard-Andersen L."/>
        </authorList>
    </citation>
    <scope>NUCLEOTIDE SEQUENCE [LARGE SCALE GENOMIC DNA]</scope>
    <source>
        <strain evidence="7 8">DSM 52655</strain>
    </source>
</reference>
<feature type="domain" description="JAB" evidence="6">
    <location>
        <begin position="20"/>
        <end position="130"/>
    </location>
</feature>
<proteinExistence type="predicted"/>
<dbReference type="SUPFAM" id="SSF102712">
    <property type="entry name" value="JAB1/MPN domain"/>
    <property type="match status" value="1"/>
</dbReference>
<evidence type="ECO:0000313" key="7">
    <source>
        <dbReference type="EMBL" id="ATB35243.1"/>
    </source>
</evidence>
<organism evidence="7 8">
    <name type="scientific">Cystobacter fuscus</name>
    <dbReference type="NCBI Taxonomy" id="43"/>
    <lineage>
        <taxon>Bacteria</taxon>
        <taxon>Pseudomonadati</taxon>
        <taxon>Myxococcota</taxon>
        <taxon>Myxococcia</taxon>
        <taxon>Myxococcales</taxon>
        <taxon>Cystobacterineae</taxon>
        <taxon>Archangiaceae</taxon>
        <taxon>Cystobacter</taxon>
    </lineage>
</organism>
<keyword evidence="5" id="KW-0482">Metalloprotease</keyword>